<proteinExistence type="predicted"/>
<accession>A0A834HAX3</accession>
<protein>
    <recommendedName>
        <fullName evidence="1">F-box domain-containing protein</fullName>
    </recommendedName>
</protein>
<dbReference type="Pfam" id="PF08268">
    <property type="entry name" value="FBA_3"/>
    <property type="match status" value="1"/>
</dbReference>
<reference evidence="2" key="1">
    <citation type="submission" date="2019-11" db="EMBL/GenBank/DDBJ databases">
        <authorList>
            <person name="Liu Y."/>
            <person name="Hou J."/>
            <person name="Li T.-Q."/>
            <person name="Guan C.-H."/>
            <person name="Wu X."/>
            <person name="Wu H.-Z."/>
            <person name="Ling F."/>
            <person name="Zhang R."/>
            <person name="Shi X.-G."/>
            <person name="Ren J.-P."/>
            <person name="Chen E.-F."/>
            <person name="Sun J.-M."/>
        </authorList>
    </citation>
    <scope>NUCLEOTIDE SEQUENCE</scope>
    <source>
        <strain evidence="2">Adult_tree_wgs_1</strain>
        <tissue evidence="2">Leaves</tissue>
    </source>
</reference>
<comment type="caution">
    <text evidence="2">The sequence shown here is derived from an EMBL/GenBank/DDBJ whole genome shotgun (WGS) entry which is preliminary data.</text>
</comment>
<evidence type="ECO:0000313" key="3">
    <source>
        <dbReference type="Proteomes" id="UP000626092"/>
    </source>
</evidence>
<dbReference type="OrthoDB" id="1938144at2759"/>
<feature type="domain" description="F-box" evidence="1">
    <location>
        <begin position="109"/>
        <end position="147"/>
    </location>
</feature>
<dbReference type="InterPro" id="IPR001810">
    <property type="entry name" value="F-box_dom"/>
</dbReference>
<dbReference type="CDD" id="cd22157">
    <property type="entry name" value="F-box_AtFBW1-like"/>
    <property type="match status" value="1"/>
</dbReference>
<dbReference type="SMART" id="SM00256">
    <property type="entry name" value="FBOX"/>
    <property type="match status" value="2"/>
</dbReference>
<evidence type="ECO:0000313" key="2">
    <source>
        <dbReference type="EMBL" id="KAF7144805.1"/>
    </source>
</evidence>
<dbReference type="EMBL" id="WJXA01000004">
    <property type="protein sequence ID" value="KAF7144805.1"/>
    <property type="molecule type" value="Genomic_DNA"/>
</dbReference>
<keyword evidence="3" id="KW-1185">Reference proteome</keyword>
<dbReference type="InterPro" id="IPR017451">
    <property type="entry name" value="F-box-assoc_interact_dom"/>
</dbReference>
<dbReference type="Proteomes" id="UP000626092">
    <property type="component" value="Unassembled WGS sequence"/>
</dbReference>
<dbReference type="NCBIfam" id="TIGR01640">
    <property type="entry name" value="F_box_assoc_1"/>
    <property type="match status" value="1"/>
</dbReference>
<dbReference type="SUPFAM" id="SSF81383">
    <property type="entry name" value="F-box domain"/>
    <property type="match status" value="2"/>
</dbReference>
<dbReference type="PANTHER" id="PTHR35546:SF25">
    <property type="entry name" value="F-BOX DOMAIN-CONTAINING PROTEIN"/>
    <property type="match status" value="1"/>
</dbReference>
<name>A0A834HAX3_RHOSS</name>
<sequence length="861" mass="97662">MVVQVTGWLRFTCRFLFRNGQNVIKYRPFPINDDESFSTLLENRSIFPSCPEIYGGMEYTYGEDQMVLSPIPLVGFNAPAKMSKQSNLFLKSTSLKKWSLAAEIVESNVDLLTKILLRVPTKSLIKFKCVSKHWLSLISDSLFAINHTCLNPTPMVSGIYLLSDWHHRLPLNDQVLPFSVKGHCCTSLPTFSFLNRVLSTSTTTDVLLSRSYHLNASRLAIYASECASWKYMDFVPSIETGPSAIWNGAIIWMSCKEWGQNRSRHKVELGQEDSRERQVLTWKKGQLPNPTPLPLASKPMRYIAMPVAICLVYLNRANKNLQAQICVLSFHMEAVSVLFYWGGDTLQDPEEGFSYDIPPKGFYDVPLLMSLVELESMLLPKVASSGETGRLRFTCRFPFRNWQNVTKYRPFPINDDESFSTLLRNRSIFPSCPEIYVRMEYTYGEKQMMPSPILLVNFNAPAKMSKQSKRFLTSTSPEKWSLAAEIVESNVDLLTKILLRMPAKSLMKFKCVSNHWLSLISDSNFAINHTRRNPTPLVSGIYVHSHWCHTSPLNDQVLPVSVAGHCRNSLPTFSFLDCALSTSTATVSVSNSSNGLMLCCDGDGNYIVCNLTTQKFIQLPKPNDILSEWWSQYYPYLVFDPTKSPHYKVVLHSNSEHPNASRLAIYTSECASWKYVDLVPSIDSGRSAILNGAIIWMSCKDWRGNCSRHEHVYSRLDVDAEKLAVTRVPSDPNLSKYTLYFGECGGRLLLIQLPTHDATEFSILEMDTDAFCWTLKDRVDFTSLILPYKSRCVISVISIVKGTKENDLAVVLYNRGKVISCNLECRTLKVICELSPDEITSFARRGLYEYSNEFIESLSPV</sequence>
<dbReference type="InterPro" id="IPR013187">
    <property type="entry name" value="F-box-assoc_dom_typ3"/>
</dbReference>
<dbReference type="InterPro" id="IPR055290">
    <property type="entry name" value="At3g26010-like"/>
</dbReference>
<feature type="domain" description="F-box" evidence="1">
    <location>
        <begin position="491"/>
        <end position="529"/>
    </location>
</feature>
<dbReference type="PANTHER" id="PTHR35546">
    <property type="entry name" value="F-BOX PROTEIN INTERACTION DOMAIN PROTEIN-RELATED"/>
    <property type="match status" value="1"/>
</dbReference>
<evidence type="ECO:0000259" key="1">
    <source>
        <dbReference type="SMART" id="SM00256"/>
    </source>
</evidence>
<dbReference type="InterPro" id="IPR036047">
    <property type="entry name" value="F-box-like_dom_sf"/>
</dbReference>
<gene>
    <name evidence="2" type="ORF">RHSIM_Rhsim04G0065200</name>
</gene>
<dbReference type="Pfam" id="PF00646">
    <property type="entry name" value="F-box"/>
    <property type="match status" value="2"/>
</dbReference>
<organism evidence="2 3">
    <name type="scientific">Rhododendron simsii</name>
    <name type="common">Sims's rhododendron</name>
    <dbReference type="NCBI Taxonomy" id="118357"/>
    <lineage>
        <taxon>Eukaryota</taxon>
        <taxon>Viridiplantae</taxon>
        <taxon>Streptophyta</taxon>
        <taxon>Embryophyta</taxon>
        <taxon>Tracheophyta</taxon>
        <taxon>Spermatophyta</taxon>
        <taxon>Magnoliopsida</taxon>
        <taxon>eudicotyledons</taxon>
        <taxon>Gunneridae</taxon>
        <taxon>Pentapetalae</taxon>
        <taxon>asterids</taxon>
        <taxon>Ericales</taxon>
        <taxon>Ericaceae</taxon>
        <taxon>Ericoideae</taxon>
        <taxon>Rhodoreae</taxon>
        <taxon>Rhododendron</taxon>
    </lineage>
</organism>
<dbReference type="AlphaFoldDB" id="A0A834HAX3"/>